<proteinExistence type="predicted"/>
<organism evidence="1 2">
    <name type="scientific">Allacma fusca</name>
    <dbReference type="NCBI Taxonomy" id="39272"/>
    <lineage>
        <taxon>Eukaryota</taxon>
        <taxon>Metazoa</taxon>
        <taxon>Ecdysozoa</taxon>
        <taxon>Arthropoda</taxon>
        <taxon>Hexapoda</taxon>
        <taxon>Collembola</taxon>
        <taxon>Symphypleona</taxon>
        <taxon>Sminthuridae</taxon>
        <taxon>Allacma</taxon>
    </lineage>
</organism>
<comment type="caution">
    <text evidence="1">The sequence shown here is derived from an EMBL/GenBank/DDBJ whole genome shotgun (WGS) entry which is preliminary data.</text>
</comment>
<dbReference type="Proteomes" id="UP000708208">
    <property type="component" value="Unassembled WGS sequence"/>
</dbReference>
<protein>
    <submittedName>
        <fullName evidence="1">Uncharacterized protein</fullName>
    </submittedName>
</protein>
<evidence type="ECO:0000313" key="1">
    <source>
        <dbReference type="EMBL" id="CAG7831523.1"/>
    </source>
</evidence>
<evidence type="ECO:0000313" key="2">
    <source>
        <dbReference type="Proteomes" id="UP000708208"/>
    </source>
</evidence>
<gene>
    <name evidence="1" type="ORF">AFUS01_LOCUS41264</name>
</gene>
<name>A0A8J2PIF0_9HEXA</name>
<dbReference type="EMBL" id="CAJVCH010560891">
    <property type="protein sequence ID" value="CAG7831523.1"/>
    <property type="molecule type" value="Genomic_DNA"/>
</dbReference>
<dbReference type="AlphaFoldDB" id="A0A8J2PIF0"/>
<keyword evidence="2" id="KW-1185">Reference proteome</keyword>
<reference evidence="1" key="1">
    <citation type="submission" date="2021-06" db="EMBL/GenBank/DDBJ databases">
        <authorList>
            <person name="Hodson N. C."/>
            <person name="Mongue J. A."/>
            <person name="Jaron S. K."/>
        </authorList>
    </citation>
    <scope>NUCLEOTIDE SEQUENCE</scope>
</reference>
<sequence length="95" mass="10314">MHSLGRKTDEDGCIGLHHWSLPTVDTAVSYLKGTRVVNSHMGKWAARSDSCLRKICHKLNCCCGSVYPTGLAGADDLLHLGFPAENPKLSLQKGH</sequence>
<accession>A0A8J2PIF0</accession>